<evidence type="ECO:0008006" key="4">
    <source>
        <dbReference type="Google" id="ProtNLM"/>
    </source>
</evidence>
<comment type="caution">
    <text evidence="2">The sequence shown here is derived from an EMBL/GenBank/DDBJ whole genome shotgun (WGS) entry which is preliminary data.</text>
</comment>
<evidence type="ECO:0000256" key="1">
    <source>
        <dbReference type="SAM" id="SignalP"/>
    </source>
</evidence>
<name>A0ABD3PMZ6_9STRA</name>
<reference evidence="2 3" key="1">
    <citation type="journal article" date="2020" name="G3 (Bethesda)">
        <title>Improved Reference Genome for Cyclotella cryptica CCMP332, a Model for Cell Wall Morphogenesis, Salinity Adaptation, and Lipid Production in Diatoms (Bacillariophyta).</title>
        <authorList>
            <person name="Roberts W.R."/>
            <person name="Downey K.M."/>
            <person name="Ruck E.C."/>
            <person name="Traller J.C."/>
            <person name="Alverson A.J."/>
        </authorList>
    </citation>
    <scope>NUCLEOTIDE SEQUENCE [LARGE SCALE GENOMIC DNA]</scope>
    <source>
        <strain evidence="2 3">CCMP332</strain>
    </source>
</reference>
<dbReference type="Gene3D" id="3.40.50.300">
    <property type="entry name" value="P-loop containing nucleotide triphosphate hydrolases"/>
    <property type="match status" value="3"/>
</dbReference>
<keyword evidence="1" id="KW-0732">Signal</keyword>
<proteinExistence type="predicted"/>
<sequence>MKRIHSTLASLPALLFCSFANSTSVTAFSPPPFSLETSRRLTSMLHVTPNTQTSTTDDKNMLSTYDTLSTRLIERHQTHANSLRNNQLFVCIAGGPGSGKSTLAHAVATRINSQLGSSSSDGAPAAVVLPMDGFHYTRSELRSMGDSPSIPYTYEELIARRGAPWTFDAEGCIAAFREARIKGDASLPIYCRVKSDPVPNGVTLCRRTKIVLLEGNYLLAWQDERWAPLKEVFDECWYITCKSLQDQRQRLVYRHLETWTEEKTKMWGEGEEGAGKKADSNDMLNAEWVDTMSRTFADLIVESF</sequence>
<dbReference type="Proteomes" id="UP001516023">
    <property type="component" value="Unassembled WGS sequence"/>
</dbReference>
<protein>
    <recommendedName>
        <fullName evidence="4">Phosphoribulokinase/uridine kinase domain-containing protein</fullName>
    </recommendedName>
</protein>
<dbReference type="InterPro" id="IPR027417">
    <property type="entry name" value="P-loop_NTPase"/>
</dbReference>
<evidence type="ECO:0000313" key="3">
    <source>
        <dbReference type="Proteomes" id="UP001516023"/>
    </source>
</evidence>
<gene>
    <name evidence="2" type="ORF">HJC23_001358</name>
</gene>
<feature type="chain" id="PRO_5044878713" description="Phosphoribulokinase/uridine kinase domain-containing protein" evidence="1">
    <location>
        <begin position="28"/>
        <end position="304"/>
    </location>
</feature>
<dbReference type="AlphaFoldDB" id="A0ABD3PMZ6"/>
<dbReference type="PANTHER" id="PTHR10285">
    <property type="entry name" value="URIDINE KINASE"/>
    <property type="match status" value="1"/>
</dbReference>
<accession>A0ABD3PMZ6</accession>
<dbReference type="SUPFAM" id="SSF52540">
    <property type="entry name" value="P-loop containing nucleoside triphosphate hydrolases"/>
    <property type="match status" value="1"/>
</dbReference>
<keyword evidence="3" id="KW-1185">Reference proteome</keyword>
<feature type="signal peptide" evidence="1">
    <location>
        <begin position="1"/>
        <end position="27"/>
    </location>
</feature>
<dbReference type="EMBL" id="JABMIG020000139">
    <property type="protein sequence ID" value="KAL3789550.1"/>
    <property type="molecule type" value="Genomic_DNA"/>
</dbReference>
<evidence type="ECO:0000313" key="2">
    <source>
        <dbReference type="EMBL" id="KAL3789550.1"/>
    </source>
</evidence>
<organism evidence="2 3">
    <name type="scientific">Cyclotella cryptica</name>
    <dbReference type="NCBI Taxonomy" id="29204"/>
    <lineage>
        <taxon>Eukaryota</taxon>
        <taxon>Sar</taxon>
        <taxon>Stramenopiles</taxon>
        <taxon>Ochrophyta</taxon>
        <taxon>Bacillariophyta</taxon>
        <taxon>Coscinodiscophyceae</taxon>
        <taxon>Thalassiosirophycidae</taxon>
        <taxon>Stephanodiscales</taxon>
        <taxon>Stephanodiscaceae</taxon>
        <taxon>Cyclotella</taxon>
    </lineage>
</organism>